<organism evidence="3 4">
    <name type="scientific">Neurospora tetraspora</name>
    <dbReference type="NCBI Taxonomy" id="94610"/>
    <lineage>
        <taxon>Eukaryota</taxon>
        <taxon>Fungi</taxon>
        <taxon>Dikarya</taxon>
        <taxon>Ascomycota</taxon>
        <taxon>Pezizomycotina</taxon>
        <taxon>Sordariomycetes</taxon>
        <taxon>Sordariomycetidae</taxon>
        <taxon>Sordariales</taxon>
        <taxon>Sordariaceae</taxon>
        <taxon>Neurospora</taxon>
    </lineage>
</organism>
<sequence length="246" mass="28299">MDSSSSDGVVQDQATGAGPGVGNVINSDAVSNAGNVADPVLPPLSPGDFTVYNRLAKQMDYFHNHFRSMWNMLYTACTRNGSSQGTAELTERQLIEEGLRLTRYLEAHHSIEETYIFPLLAKKMPQFRAAVNAHNHQHQDRRHHHQSETEEDHQEDNKEEGKEEEEEANCELIQQHRAIHTGMEQFEMYLRDCRSKKEAFSLPVLKEKMDSWGEVLLKHLDQEVEELGAERMRRFWSLEEMATFPM</sequence>
<feature type="domain" description="Hemerythrin-like" evidence="2">
    <location>
        <begin position="57"/>
        <end position="142"/>
    </location>
</feature>
<feature type="compositionally biased region" description="Basic residues" evidence="1">
    <location>
        <begin position="135"/>
        <end position="145"/>
    </location>
</feature>
<evidence type="ECO:0000256" key="1">
    <source>
        <dbReference type="SAM" id="MobiDB-lite"/>
    </source>
</evidence>
<protein>
    <recommendedName>
        <fullName evidence="2">Hemerythrin-like domain-containing protein</fullName>
    </recommendedName>
</protein>
<dbReference type="AlphaFoldDB" id="A0AAE0J9X6"/>
<dbReference type="GeneID" id="87866901"/>
<gene>
    <name evidence="3" type="ORF">B0H65DRAFT_550550</name>
</gene>
<feature type="region of interest" description="Disordered" evidence="1">
    <location>
        <begin position="1"/>
        <end position="22"/>
    </location>
</feature>
<proteinExistence type="predicted"/>
<feature type="region of interest" description="Disordered" evidence="1">
    <location>
        <begin position="132"/>
        <end position="169"/>
    </location>
</feature>
<accession>A0AAE0J9X6</accession>
<name>A0AAE0J9X6_9PEZI</name>
<evidence type="ECO:0000313" key="4">
    <source>
        <dbReference type="Proteomes" id="UP001278500"/>
    </source>
</evidence>
<comment type="caution">
    <text evidence="3">The sequence shown here is derived from an EMBL/GenBank/DDBJ whole genome shotgun (WGS) entry which is preliminary data.</text>
</comment>
<dbReference type="PANTHER" id="PTHR38048">
    <property type="entry name" value="EXPRESSED PROTEIN"/>
    <property type="match status" value="1"/>
</dbReference>
<reference evidence="3" key="1">
    <citation type="journal article" date="2023" name="Mol. Phylogenet. Evol.">
        <title>Genome-scale phylogeny and comparative genomics of the fungal order Sordariales.</title>
        <authorList>
            <person name="Hensen N."/>
            <person name="Bonometti L."/>
            <person name="Westerberg I."/>
            <person name="Brannstrom I.O."/>
            <person name="Guillou S."/>
            <person name="Cros-Aarteil S."/>
            <person name="Calhoun S."/>
            <person name="Haridas S."/>
            <person name="Kuo A."/>
            <person name="Mondo S."/>
            <person name="Pangilinan J."/>
            <person name="Riley R."/>
            <person name="LaButti K."/>
            <person name="Andreopoulos B."/>
            <person name="Lipzen A."/>
            <person name="Chen C."/>
            <person name="Yan M."/>
            <person name="Daum C."/>
            <person name="Ng V."/>
            <person name="Clum A."/>
            <person name="Steindorff A."/>
            <person name="Ohm R.A."/>
            <person name="Martin F."/>
            <person name="Silar P."/>
            <person name="Natvig D.O."/>
            <person name="Lalanne C."/>
            <person name="Gautier V."/>
            <person name="Ament-Velasquez S.L."/>
            <person name="Kruys A."/>
            <person name="Hutchinson M.I."/>
            <person name="Powell A.J."/>
            <person name="Barry K."/>
            <person name="Miller A.N."/>
            <person name="Grigoriev I.V."/>
            <person name="Debuchy R."/>
            <person name="Gladieux P."/>
            <person name="Hiltunen Thoren M."/>
            <person name="Johannesson H."/>
        </authorList>
    </citation>
    <scope>NUCLEOTIDE SEQUENCE</scope>
    <source>
        <strain evidence="3">CBS 560.94</strain>
    </source>
</reference>
<dbReference type="EMBL" id="JAUEPP010000006">
    <property type="protein sequence ID" value="KAK3340048.1"/>
    <property type="molecule type" value="Genomic_DNA"/>
</dbReference>
<dbReference type="InterPro" id="IPR053206">
    <property type="entry name" value="Dimeric_xanthone_biosynth"/>
</dbReference>
<dbReference type="InterPro" id="IPR012312">
    <property type="entry name" value="Hemerythrin-like"/>
</dbReference>
<dbReference type="Pfam" id="PF01814">
    <property type="entry name" value="Hemerythrin"/>
    <property type="match status" value="1"/>
</dbReference>
<evidence type="ECO:0000259" key="2">
    <source>
        <dbReference type="Pfam" id="PF01814"/>
    </source>
</evidence>
<reference evidence="3" key="2">
    <citation type="submission" date="2023-06" db="EMBL/GenBank/DDBJ databases">
        <authorList>
            <consortium name="Lawrence Berkeley National Laboratory"/>
            <person name="Haridas S."/>
            <person name="Hensen N."/>
            <person name="Bonometti L."/>
            <person name="Westerberg I."/>
            <person name="Brannstrom I.O."/>
            <person name="Guillou S."/>
            <person name="Cros-Aarteil S."/>
            <person name="Calhoun S."/>
            <person name="Kuo A."/>
            <person name="Mondo S."/>
            <person name="Pangilinan J."/>
            <person name="Riley R."/>
            <person name="Labutti K."/>
            <person name="Andreopoulos B."/>
            <person name="Lipzen A."/>
            <person name="Chen C."/>
            <person name="Yanf M."/>
            <person name="Daum C."/>
            <person name="Ng V."/>
            <person name="Clum A."/>
            <person name="Steindorff A."/>
            <person name="Ohm R."/>
            <person name="Martin F."/>
            <person name="Silar P."/>
            <person name="Natvig D."/>
            <person name="Lalanne C."/>
            <person name="Gautier V."/>
            <person name="Ament-Velasquez S.L."/>
            <person name="Kruys A."/>
            <person name="Hutchinson M.I."/>
            <person name="Powell A.J."/>
            <person name="Barry K."/>
            <person name="Miller A.N."/>
            <person name="Grigoriev I.V."/>
            <person name="Debuchy R."/>
            <person name="Gladieux P."/>
            <person name="Thoren M.H."/>
            <person name="Johannesson H."/>
        </authorList>
    </citation>
    <scope>NUCLEOTIDE SEQUENCE</scope>
    <source>
        <strain evidence="3">CBS 560.94</strain>
    </source>
</reference>
<dbReference type="Gene3D" id="1.20.120.520">
    <property type="entry name" value="nmb1532 protein domain like"/>
    <property type="match status" value="1"/>
</dbReference>
<keyword evidence="4" id="KW-1185">Reference proteome</keyword>
<dbReference type="Proteomes" id="UP001278500">
    <property type="component" value="Unassembled WGS sequence"/>
</dbReference>
<dbReference type="RefSeq" id="XP_062678990.1">
    <property type="nucleotide sequence ID" value="XM_062829747.1"/>
</dbReference>
<dbReference type="PANTHER" id="PTHR38048:SF1">
    <property type="entry name" value="HEMERYTHRIN-LIKE DOMAIN-CONTAINING PROTEIN"/>
    <property type="match status" value="1"/>
</dbReference>
<evidence type="ECO:0000313" key="3">
    <source>
        <dbReference type="EMBL" id="KAK3340048.1"/>
    </source>
</evidence>